<protein>
    <submittedName>
        <fullName evidence="1">Uncharacterized protein</fullName>
    </submittedName>
</protein>
<evidence type="ECO:0000313" key="2">
    <source>
        <dbReference type="Proteomes" id="UP000198356"/>
    </source>
</evidence>
<name>A0A239HIM2_9BACT</name>
<accession>A0A239HIM2</accession>
<sequence length="295" mass="33901">MYIYLALKPRMRLKTQLAIKADIESLPPRAWSRKDLQKYLAEKREAWNAPQYFSTGLFIDFLVENELARTSEIRSKEYGSKSRYVTGELTILPFACSFFPRSYVSHATALHVHGFLPIGTIYVNHEQSPKKTTSRLSQGRIDQAFQNQPRRSAFEFRTERHTVIFLNGKNTRDAGVIETTGPSGELLRCSSLERTLIDCVVRPQYVGGIEALATILPNAIDRVSTEEIVRLLAQTKYACPYHQSLGFLLERAGVAGVHLEPLRRLPRRFKFYLDYGMKIPLYDPDWQVYYPATMK</sequence>
<dbReference type="OrthoDB" id="3240019at2"/>
<dbReference type="Proteomes" id="UP000198356">
    <property type="component" value="Unassembled WGS sequence"/>
</dbReference>
<organism evidence="1 2">
    <name type="scientific">Granulicella rosea</name>
    <dbReference type="NCBI Taxonomy" id="474952"/>
    <lineage>
        <taxon>Bacteria</taxon>
        <taxon>Pseudomonadati</taxon>
        <taxon>Acidobacteriota</taxon>
        <taxon>Terriglobia</taxon>
        <taxon>Terriglobales</taxon>
        <taxon>Acidobacteriaceae</taxon>
        <taxon>Granulicella</taxon>
    </lineage>
</organism>
<gene>
    <name evidence="1" type="ORF">SAMN05421770_102420</name>
</gene>
<evidence type="ECO:0000313" key="1">
    <source>
        <dbReference type="EMBL" id="SNS81266.1"/>
    </source>
</evidence>
<dbReference type="AlphaFoldDB" id="A0A239HIM2"/>
<keyword evidence="2" id="KW-1185">Reference proteome</keyword>
<proteinExistence type="predicted"/>
<dbReference type="EMBL" id="FZOU01000002">
    <property type="protein sequence ID" value="SNS81266.1"/>
    <property type="molecule type" value="Genomic_DNA"/>
</dbReference>
<reference evidence="1 2" key="1">
    <citation type="submission" date="2017-06" db="EMBL/GenBank/DDBJ databases">
        <authorList>
            <person name="Kim H.J."/>
            <person name="Triplett B.A."/>
        </authorList>
    </citation>
    <scope>NUCLEOTIDE SEQUENCE [LARGE SCALE GENOMIC DNA]</scope>
    <source>
        <strain evidence="1 2">DSM 18704</strain>
    </source>
</reference>